<evidence type="ECO:0000256" key="2">
    <source>
        <dbReference type="ARBA" id="ARBA00005775"/>
    </source>
</evidence>
<reference evidence="10 11" key="1">
    <citation type="journal article" date="2019" name="Environ. Microbiol.">
        <title>At the nexus of three kingdoms: the genome of the mycorrhizal fungus Gigaspora margarita provides insights into plant, endobacterial and fungal interactions.</title>
        <authorList>
            <person name="Venice F."/>
            <person name="Ghignone S."/>
            <person name="Salvioli di Fossalunga A."/>
            <person name="Amselem J."/>
            <person name="Novero M."/>
            <person name="Xianan X."/>
            <person name="Sedzielewska Toro K."/>
            <person name="Morin E."/>
            <person name="Lipzen A."/>
            <person name="Grigoriev I.V."/>
            <person name="Henrissat B."/>
            <person name="Martin F.M."/>
            <person name="Bonfante P."/>
        </authorList>
    </citation>
    <scope>NUCLEOTIDE SEQUENCE [LARGE SCALE GENOMIC DNA]</scope>
    <source>
        <strain evidence="10 11">BEG34</strain>
    </source>
</reference>
<keyword evidence="11" id="KW-1185">Reference proteome</keyword>
<dbReference type="AlphaFoldDB" id="A0A8H3XBX5"/>
<dbReference type="Pfam" id="PF02854">
    <property type="entry name" value="MIF4G"/>
    <property type="match status" value="1"/>
</dbReference>
<gene>
    <name evidence="10" type="ORF">F8M41_004698</name>
</gene>
<evidence type="ECO:0000259" key="8">
    <source>
        <dbReference type="PROSITE" id="PS50097"/>
    </source>
</evidence>
<name>A0A8H3XBX5_GIGMA</name>
<dbReference type="InterPro" id="IPR011333">
    <property type="entry name" value="SKP1/BTB/POZ_sf"/>
</dbReference>
<comment type="subcellular location">
    <subcellularLocation>
        <location evidence="1">Cytoplasm</location>
    </subcellularLocation>
</comment>
<dbReference type="InterPro" id="IPR002083">
    <property type="entry name" value="MATH/TRAF_dom"/>
</dbReference>
<dbReference type="InterPro" id="IPR016024">
    <property type="entry name" value="ARM-type_fold"/>
</dbReference>
<dbReference type="SMART" id="SM00543">
    <property type="entry name" value="MIF4G"/>
    <property type="match status" value="1"/>
</dbReference>
<dbReference type="SUPFAM" id="SSF49599">
    <property type="entry name" value="TRAF domain-like"/>
    <property type="match status" value="1"/>
</dbReference>
<dbReference type="SUPFAM" id="SSF48371">
    <property type="entry name" value="ARM repeat"/>
    <property type="match status" value="1"/>
</dbReference>
<dbReference type="EMBL" id="WTPW01001431">
    <property type="protein sequence ID" value="KAF0436566.1"/>
    <property type="molecule type" value="Genomic_DNA"/>
</dbReference>
<evidence type="ECO:0000313" key="11">
    <source>
        <dbReference type="Proteomes" id="UP000439903"/>
    </source>
</evidence>
<evidence type="ECO:0000256" key="6">
    <source>
        <dbReference type="ARBA" id="ARBA00022884"/>
    </source>
</evidence>
<dbReference type="FunFam" id="1.25.40.180:FF:000020">
    <property type="entry name" value="Eukaryotic translation initiation factor subunit"/>
    <property type="match status" value="1"/>
</dbReference>
<dbReference type="GO" id="GO:0003729">
    <property type="term" value="F:mRNA binding"/>
    <property type="evidence" value="ECO:0007669"/>
    <property type="project" value="TreeGrafter"/>
</dbReference>
<dbReference type="CDD" id="cd00121">
    <property type="entry name" value="MATH"/>
    <property type="match status" value="1"/>
</dbReference>
<evidence type="ECO:0000256" key="5">
    <source>
        <dbReference type="ARBA" id="ARBA00022553"/>
    </source>
</evidence>
<keyword evidence="3" id="KW-0963">Cytoplasm</keyword>
<evidence type="ECO:0000256" key="3">
    <source>
        <dbReference type="ARBA" id="ARBA00022490"/>
    </source>
</evidence>
<dbReference type="Gene3D" id="3.30.710.10">
    <property type="entry name" value="Potassium Channel Kv1.1, Chain A"/>
    <property type="match status" value="1"/>
</dbReference>
<dbReference type="InterPro" id="IPR003890">
    <property type="entry name" value="MIF4G-like_typ-3"/>
</dbReference>
<keyword evidence="4" id="KW-0396">Initiation factor</keyword>
<dbReference type="Pfam" id="PF00651">
    <property type="entry name" value="BTB"/>
    <property type="match status" value="2"/>
</dbReference>
<evidence type="ECO:0000256" key="1">
    <source>
        <dbReference type="ARBA" id="ARBA00004496"/>
    </source>
</evidence>
<keyword evidence="6" id="KW-0694">RNA-binding</keyword>
<keyword evidence="5" id="KW-0597">Phosphoprotein</keyword>
<dbReference type="PROSITE" id="PS50097">
    <property type="entry name" value="BTB"/>
    <property type="match status" value="1"/>
</dbReference>
<dbReference type="CDD" id="cd18186">
    <property type="entry name" value="BTB_POZ_ZBTB_KLHL-like"/>
    <property type="match status" value="2"/>
</dbReference>
<dbReference type="PROSITE" id="PS50144">
    <property type="entry name" value="MATH"/>
    <property type="match status" value="1"/>
</dbReference>
<evidence type="ECO:0000259" key="9">
    <source>
        <dbReference type="PROSITE" id="PS50144"/>
    </source>
</evidence>
<dbReference type="Gene3D" id="1.25.40.180">
    <property type="match status" value="1"/>
</dbReference>
<evidence type="ECO:0000256" key="4">
    <source>
        <dbReference type="ARBA" id="ARBA00022540"/>
    </source>
</evidence>
<dbReference type="GO" id="GO:0003743">
    <property type="term" value="F:translation initiation factor activity"/>
    <property type="evidence" value="ECO:0007669"/>
    <property type="project" value="UniProtKB-KW"/>
</dbReference>
<comment type="similarity">
    <text evidence="2">Belongs to the eukaryotic initiation factor 4G family.</text>
</comment>
<keyword evidence="7" id="KW-0648">Protein biosynthesis</keyword>
<feature type="domain" description="MATH" evidence="9">
    <location>
        <begin position="41"/>
        <end position="182"/>
    </location>
</feature>
<dbReference type="OrthoDB" id="514777at2759"/>
<sequence length="567" mass="66571">MMAKSSCSKIYSTNIKGRQDQDNSLSNDQDRVLVQKCITPTWSISWTIKDFRRLVDLYPRGRFLTSGNFTFEDEITKECYDCRIRLFPNGNWQYQPAGFVALYLQATPRSEKDTPQGIFQNYEILKMELLRSPNTLPLKLAHLTVDSVEKNGQNSYGLAKFCRTESILANSYDSEVTIKITLFGSPINDSAPFEPFLYNDRFCDVEFRFECGGKLRAHKVILSARSKYFEKMFDGNKPLIAEEYQPQNRDDKQPIYKLRRLLTGLLNRLIWDNMENVANQIIAIVNRSKDEKDGHTLRTVIYIIFDYACQCRNFSDLYAHLCKNLMDGMDQDIIDKYIKMPDGYAAKGRNLFLKYLYTKCQIELEKGCAADLYIKHDENGELVNKSNEYFLAVRERKRWLGLARFFAELFKRNVITESMIHKCVKHCLNKAQSPFIDQRIDFLYELLKTAGKLMDHEKARSHMDTYFERMAFFAQHTQLNKHLCVMLMDLIELRKNGWNSVNKKSDYDRLYDIEKINNEDLKQLQNSDVKAIHIDDVDYKTFKRILYYFYTGKIDSKLDVEVLKGYM</sequence>
<dbReference type="InterPro" id="IPR008974">
    <property type="entry name" value="TRAF-like"/>
</dbReference>
<evidence type="ECO:0000313" key="10">
    <source>
        <dbReference type="EMBL" id="KAF0436566.1"/>
    </source>
</evidence>
<organism evidence="10 11">
    <name type="scientific">Gigaspora margarita</name>
    <dbReference type="NCBI Taxonomy" id="4874"/>
    <lineage>
        <taxon>Eukaryota</taxon>
        <taxon>Fungi</taxon>
        <taxon>Fungi incertae sedis</taxon>
        <taxon>Mucoromycota</taxon>
        <taxon>Glomeromycotina</taxon>
        <taxon>Glomeromycetes</taxon>
        <taxon>Diversisporales</taxon>
        <taxon>Gigasporaceae</taxon>
        <taxon>Gigaspora</taxon>
    </lineage>
</organism>
<dbReference type="Gene3D" id="2.60.210.10">
    <property type="entry name" value="Apoptosis, Tumor Necrosis Factor Receptor Associated Protein 2, Chain A"/>
    <property type="match status" value="1"/>
</dbReference>
<dbReference type="InterPro" id="IPR000210">
    <property type="entry name" value="BTB/POZ_dom"/>
</dbReference>
<accession>A0A8H3XBX5</accession>
<dbReference type="GO" id="GO:0016281">
    <property type="term" value="C:eukaryotic translation initiation factor 4F complex"/>
    <property type="evidence" value="ECO:0007669"/>
    <property type="project" value="TreeGrafter"/>
</dbReference>
<dbReference type="PANTHER" id="PTHR23253">
    <property type="entry name" value="EUKARYOTIC TRANSLATION INITIATION FACTOR 4 GAMMA"/>
    <property type="match status" value="1"/>
</dbReference>
<dbReference type="Proteomes" id="UP000439903">
    <property type="component" value="Unassembled WGS sequence"/>
</dbReference>
<protein>
    <submittedName>
        <fullName evidence="10">ARM repeat-containing protein</fullName>
    </submittedName>
</protein>
<proteinExistence type="inferred from homology"/>
<dbReference type="SUPFAM" id="SSF54695">
    <property type="entry name" value="POZ domain"/>
    <property type="match status" value="1"/>
</dbReference>
<dbReference type="GO" id="GO:0010494">
    <property type="term" value="C:cytoplasmic stress granule"/>
    <property type="evidence" value="ECO:0007669"/>
    <property type="project" value="UniProtKB-ARBA"/>
</dbReference>
<evidence type="ECO:0000256" key="7">
    <source>
        <dbReference type="ARBA" id="ARBA00022917"/>
    </source>
</evidence>
<comment type="caution">
    <text evidence="10">The sequence shown here is derived from an EMBL/GenBank/DDBJ whole genome shotgun (WGS) entry which is preliminary data.</text>
</comment>
<feature type="domain" description="BTB" evidence="8">
    <location>
        <begin position="203"/>
        <end position="236"/>
    </location>
</feature>
<dbReference type="PANTHER" id="PTHR23253:SF9">
    <property type="entry name" value="EUKARYOTIC TRANSLATION INITIATION FACTOR 4 GAMMA 2"/>
    <property type="match status" value="1"/>
</dbReference>